<dbReference type="InterPro" id="IPR002656">
    <property type="entry name" value="Acyl_transf_3_dom"/>
</dbReference>
<keyword evidence="3" id="KW-0012">Acyltransferase</keyword>
<dbReference type="AlphaFoldDB" id="A0A1I6X6D5"/>
<protein>
    <submittedName>
        <fullName evidence="3">Peptidoglycan/LPS O-acetylase OafA/YrhL, contains acyltransferase and SGNH-hydrolase domains</fullName>
    </submittedName>
</protein>
<dbReference type="PANTHER" id="PTHR23028:SF53">
    <property type="entry name" value="ACYL_TRANSF_3 DOMAIN-CONTAINING PROTEIN"/>
    <property type="match status" value="1"/>
</dbReference>
<keyword evidence="3" id="KW-0808">Transferase</keyword>
<dbReference type="Proteomes" id="UP000199546">
    <property type="component" value="Unassembled WGS sequence"/>
</dbReference>
<keyword evidence="3" id="KW-0378">Hydrolase</keyword>
<name>A0A1I6X6D5_9ACTN</name>
<dbReference type="Pfam" id="PF01757">
    <property type="entry name" value="Acyl_transf_3"/>
    <property type="match status" value="1"/>
</dbReference>
<dbReference type="InterPro" id="IPR050879">
    <property type="entry name" value="Acyltransferase_3"/>
</dbReference>
<feature type="domain" description="Acyltransferase 3" evidence="2">
    <location>
        <begin position="1"/>
        <end position="265"/>
    </location>
</feature>
<keyword evidence="4" id="KW-1185">Reference proteome</keyword>
<dbReference type="GO" id="GO:0016747">
    <property type="term" value="F:acyltransferase activity, transferring groups other than amino-acyl groups"/>
    <property type="evidence" value="ECO:0007669"/>
    <property type="project" value="InterPro"/>
</dbReference>
<dbReference type="EMBL" id="FPBA01000001">
    <property type="protein sequence ID" value="SFT33809.1"/>
    <property type="molecule type" value="Genomic_DNA"/>
</dbReference>
<accession>A0A1I6X6D5</accession>
<keyword evidence="1" id="KW-0812">Transmembrane</keyword>
<feature type="transmembrane region" description="Helical" evidence="1">
    <location>
        <begin position="110"/>
        <end position="129"/>
    </location>
</feature>
<proteinExistence type="predicted"/>
<evidence type="ECO:0000256" key="1">
    <source>
        <dbReference type="SAM" id="Phobius"/>
    </source>
</evidence>
<dbReference type="GO" id="GO:0016787">
    <property type="term" value="F:hydrolase activity"/>
    <property type="evidence" value="ECO:0007669"/>
    <property type="project" value="UniProtKB-KW"/>
</dbReference>
<feature type="transmembrane region" description="Helical" evidence="1">
    <location>
        <begin position="213"/>
        <end position="231"/>
    </location>
</feature>
<evidence type="ECO:0000313" key="3">
    <source>
        <dbReference type="EMBL" id="SFT33809.1"/>
    </source>
</evidence>
<evidence type="ECO:0000259" key="2">
    <source>
        <dbReference type="Pfam" id="PF01757"/>
    </source>
</evidence>
<evidence type="ECO:0000313" key="4">
    <source>
        <dbReference type="Proteomes" id="UP000199546"/>
    </source>
</evidence>
<keyword evidence="1" id="KW-1133">Transmembrane helix</keyword>
<feature type="transmembrane region" description="Helical" evidence="1">
    <location>
        <begin position="82"/>
        <end position="103"/>
    </location>
</feature>
<dbReference type="PANTHER" id="PTHR23028">
    <property type="entry name" value="ACETYLTRANSFERASE"/>
    <property type="match status" value="1"/>
</dbReference>
<sequence length="294" mass="31616">MAFFFVLSGFVLAWGTRPDLPARTFWRRRFARVYPSDFVMLAVAMAVPVVPVHRDAEAALANAFLIRAWWRADDVAYGMNGVSWSLSCEAFFYAVFPLAVLVVRRLPGGLSWSLVALGLGLAVIAYLARPGLADHLPLVRVSEFLLGLLAGIAVRDGWRPRVPGVAAAAALTVGLAAASVLPPVVSNAVVAVPFLLVVLHMTGRDLDGRSGWLPSRVLVFAGEASFAFYLVHELVIVNLAPVLPDARAVQVAVISAAAVVAAVMLHLVVERLCNRLLRDRSPSLALATPTHETR</sequence>
<gene>
    <name evidence="3" type="ORF">SAMN05660657_00182</name>
</gene>
<keyword evidence="1" id="KW-0472">Membrane</keyword>
<feature type="transmembrane region" description="Helical" evidence="1">
    <location>
        <begin position="251"/>
        <end position="269"/>
    </location>
</feature>
<organism evidence="3 4">
    <name type="scientific">Geodermatophilus amargosae</name>
    <dbReference type="NCBI Taxonomy" id="1296565"/>
    <lineage>
        <taxon>Bacteria</taxon>
        <taxon>Bacillati</taxon>
        <taxon>Actinomycetota</taxon>
        <taxon>Actinomycetes</taxon>
        <taxon>Geodermatophilales</taxon>
        <taxon>Geodermatophilaceae</taxon>
        <taxon>Geodermatophilus</taxon>
    </lineage>
</organism>
<dbReference type="GO" id="GO:0016020">
    <property type="term" value="C:membrane"/>
    <property type="evidence" value="ECO:0007669"/>
    <property type="project" value="TreeGrafter"/>
</dbReference>
<dbReference type="GO" id="GO:0000271">
    <property type="term" value="P:polysaccharide biosynthetic process"/>
    <property type="evidence" value="ECO:0007669"/>
    <property type="project" value="TreeGrafter"/>
</dbReference>
<feature type="transmembrane region" description="Helical" evidence="1">
    <location>
        <begin position="184"/>
        <end position="201"/>
    </location>
</feature>
<dbReference type="RefSeq" id="WP_175551358.1">
    <property type="nucleotide sequence ID" value="NZ_FPBA01000001.1"/>
</dbReference>
<reference evidence="4" key="1">
    <citation type="submission" date="2016-10" db="EMBL/GenBank/DDBJ databases">
        <authorList>
            <person name="Varghese N."/>
            <person name="Submissions S."/>
        </authorList>
    </citation>
    <scope>NUCLEOTIDE SEQUENCE [LARGE SCALE GENOMIC DNA]</scope>
    <source>
        <strain evidence="4">DSM 46136</strain>
    </source>
</reference>